<name>A0A4Y9ZXW5_9AGAM</name>
<keyword evidence="1" id="KW-0472">Membrane</keyword>
<dbReference type="AlphaFoldDB" id="A0A4Y9ZXW5"/>
<dbReference type="SUPFAM" id="SSF53474">
    <property type="entry name" value="alpha/beta-Hydrolases"/>
    <property type="match status" value="1"/>
</dbReference>
<dbReference type="STRING" id="135208.A0A4Y9ZXW5"/>
<sequence>MAVAGKEADVDASVCPSEKAHIRPSRDLSFYIVLFIAVIPLWSIPPLSWTFVVYFLRTGHIWSFTWWGKAWFAAALAEAGLASLPEDGFDEETLDGERPGSPQEEIELLDAEDPRAVDFRTVLRTWVPFSHIRKQEMFEWLYWAIFNARLPPLESLPTSHRAVLRDTLDMIQKRSGTIIPDGSNPAAKPLLLTLDPVVLSWRPLAWYLFVAAGDYLTRLHFWYKYHVQLYSKDGFDYLLRVPHGYDIATGPQPVVFMHGLGLGLLHYVPILSYLLRNLPDTPILIPLQPHISQQLFHPTFLTPKGRKETAELMRAILLELGWVDEVAEEDLPKNAAAAGKSNKPKGVTMLSHSNGSYTHAWILKAYPEMITRSCFVDPVTFCSWEGGEEISYNDSSCARTLTIVKPTDVCYNFIYRRCHNGLQLVMRYFVGMELGVANLLQRHFDWSSNSLWYEDIPNARDPSKAKFFLGGNDAILQADRVKRYLTSHGVRKGLWYDPNGRHGSALNRGGEGLKELTRWLKESQHVGS</sequence>
<evidence type="ECO:0000313" key="3">
    <source>
        <dbReference type="Proteomes" id="UP000298061"/>
    </source>
</evidence>
<keyword evidence="1" id="KW-1133">Transmembrane helix</keyword>
<organism evidence="2 3">
    <name type="scientific">Hericium alpestre</name>
    <dbReference type="NCBI Taxonomy" id="135208"/>
    <lineage>
        <taxon>Eukaryota</taxon>
        <taxon>Fungi</taxon>
        <taxon>Dikarya</taxon>
        <taxon>Basidiomycota</taxon>
        <taxon>Agaricomycotina</taxon>
        <taxon>Agaricomycetes</taxon>
        <taxon>Russulales</taxon>
        <taxon>Hericiaceae</taxon>
        <taxon>Hericium</taxon>
    </lineage>
</organism>
<keyword evidence="3" id="KW-1185">Reference proteome</keyword>
<gene>
    <name evidence="2" type="ORF">EWM64_g5252</name>
</gene>
<comment type="caution">
    <text evidence="2">The sequence shown here is derived from an EMBL/GenBank/DDBJ whole genome shotgun (WGS) entry which is preliminary data.</text>
</comment>
<feature type="transmembrane region" description="Helical" evidence="1">
    <location>
        <begin position="28"/>
        <end position="56"/>
    </location>
</feature>
<accession>A0A4Y9ZXW5</accession>
<protein>
    <recommendedName>
        <fullName evidence="4">AB hydrolase-1 domain-containing protein</fullName>
    </recommendedName>
</protein>
<dbReference type="Proteomes" id="UP000298061">
    <property type="component" value="Unassembled WGS sequence"/>
</dbReference>
<reference evidence="2 3" key="1">
    <citation type="submission" date="2019-02" db="EMBL/GenBank/DDBJ databases">
        <title>Genome sequencing of the rare red list fungi Hericium alpestre (H. flagellum).</title>
        <authorList>
            <person name="Buettner E."/>
            <person name="Kellner H."/>
        </authorList>
    </citation>
    <scope>NUCLEOTIDE SEQUENCE [LARGE SCALE GENOMIC DNA]</scope>
    <source>
        <strain evidence="2 3">DSM 108284</strain>
    </source>
</reference>
<dbReference type="EMBL" id="SFCI01000620">
    <property type="protein sequence ID" value="TFY78761.1"/>
    <property type="molecule type" value="Genomic_DNA"/>
</dbReference>
<dbReference type="InterPro" id="IPR029058">
    <property type="entry name" value="AB_hydrolase_fold"/>
</dbReference>
<keyword evidence="1" id="KW-0812">Transmembrane</keyword>
<dbReference type="PANTHER" id="PTHR37471:SF1">
    <property type="entry name" value="AB HYDROLASE-1 DOMAIN-CONTAINING PROTEIN"/>
    <property type="match status" value="1"/>
</dbReference>
<dbReference type="OrthoDB" id="6431331at2759"/>
<proteinExistence type="predicted"/>
<evidence type="ECO:0000256" key="1">
    <source>
        <dbReference type="SAM" id="Phobius"/>
    </source>
</evidence>
<dbReference type="PANTHER" id="PTHR37471">
    <property type="entry name" value="UNNAMED PRODUCT"/>
    <property type="match status" value="1"/>
</dbReference>
<evidence type="ECO:0000313" key="2">
    <source>
        <dbReference type="EMBL" id="TFY78761.1"/>
    </source>
</evidence>
<evidence type="ECO:0008006" key="4">
    <source>
        <dbReference type="Google" id="ProtNLM"/>
    </source>
</evidence>